<organism evidence="2 3">
    <name type="scientific">Rhodococcus rhodochrous KG-21</name>
    <dbReference type="NCBI Taxonomy" id="1441923"/>
    <lineage>
        <taxon>Bacteria</taxon>
        <taxon>Bacillati</taxon>
        <taxon>Actinomycetota</taxon>
        <taxon>Actinomycetes</taxon>
        <taxon>Mycobacteriales</taxon>
        <taxon>Nocardiaceae</taxon>
        <taxon>Rhodococcus</taxon>
    </lineage>
</organism>
<evidence type="ECO:0000313" key="2">
    <source>
        <dbReference type="EMBL" id="KOS54534.1"/>
    </source>
</evidence>
<protein>
    <submittedName>
        <fullName evidence="2">Uncharacterized protein</fullName>
    </submittedName>
</protein>
<dbReference type="EMBL" id="AZYO01000064">
    <property type="protein sequence ID" value="KOS54534.1"/>
    <property type="molecule type" value="Genomic_DNA"/>
</dbReference>
<gene>
    <name evidence="2" type="ORF">Z051_19505</name>
</gene>
<name>A0A0M8PDW3_RHORH</name>
<dbReference type="Proteomes" id="UP000037712">
    <property type="component" value="Unassembled WGS sequence"/>
</dbReference>
<comment type="caution">
    <text evidence="2">The sequence shown here is derived from an EMBL/GenBank/DDBJ whole genome shotgun (WGS) entry which is preliminary data.</text>
</comment>
<evidence type="ECO:0000256" key="1">
    <source>
        <dbReference type="SAM" id="Phobius"/>
    </source>
</evidence>
<dbReference type="PATRIC" id="fig|1441923.3.peg.4265"/>
<keyword evidence="1" id="KW-0812">Transmembrane</keyword>
<sequence>MRELTWIRNVLAGLVVSFPIGILLVLVTFGARGAAAGGRGLYGAIDRHTLDVERVVVPLLQLHRPSDGEALDDGSFRMPGLAYWAAQNGPMTAFECPAQ</sequence>
<reference evidence="3" key="2">
    <citation type="submission" date="2015-01" db="EMBL/GenBank/DDBJ databases">
        <title>Draft genome sequence of potential hydrocarbon metabolising strain of Rhodococcus rhodochrous.</title>
        <authorList>
            <person name="Aggarwal R.K."/>
            <person name="Dawar C."/>
        </authorList>
    </citation>
    <scope>NUCLEOTIDE SEQUENCE [LARGE SCALE GENOMIC DNA]</scope>
    <source>
        <strain evidence="3">KG-21</strain>
    </source>
</reference>
<dbReference type="AlphaFoldDB" id="A0A0M8PDW3"/>
<evidence type="ECO:0000313" key="3">
    <source>
        <dbReference type="Proteomes" id="UP000037712"/>
    </source>
</evidence>
<feature type="transmembrane region" description="Helical" evidence="1">
    <location>
        <begin position="6"/>
        <end position="29"/>
    </location>
</feature>
<keyword evidence="1" id="KW-0472">Membrane</keyword>
<reference evidence="2 3" key="1">
    <citation type="journal article" date="2015" name="Genome Announc.">
        <title>Draft Genome Sequence of Rhodococcus rhodochrous Strain KG-21, a Soil Isolate from Oil Fields of Krishna-Godavari Basin, India.</title>
        <authorList>
            <person name="Dawar C."/>
            <person name="Aggarwal R.K."/>
        </authorList>
    </citation>
    <scope>NUCLEOTIDE SEQUENCE [LARGE SCALE GENOMIC DNA]</scope>
    <source>
        <strain evidence="2 3">KG-21</strain>
    </source>
</reference>
<accession>A0A0M8PDW3</accession>
<proteinExistence type="predicted"/>
<keyword evidence="1" id="KW-1133">Transmembrane helix</keyword>